<keyword evidence="6" id="KW-0949">S-adenosyl-L-methionine</keyword>
<keyword evidence="8 10" id="KW-0663">Pyridoxal phosphate</keyword>
<dbReference type="PROSITE" id="PS00600">
    <property type="entry name" value="AA_TRANSFER_CLASS_3"/>
    <property type="match status" value="1"/>
</dbReference>
<gene>
    <name evidence="11" type="ORF">Deia_00323</name>
</gene>
<dbReference type="NCBIfam" id="TIGR00508">
    <property type="entry name" value="bioA"/>
    <property type="match status" value="1"/>
</dbReference>
<dbReference type="InterPro" id="IPR049704">
    <property type="entry name" value="Aminotrans_3_PPA_site"/>
</dbReference>
<evidence type="ECO:0000256" key="9">
    <source>
        <dbReference type="ARBA" id="ARBA00048449"/>
    </source>
</evidence>
<dbReference type="EMBL" id="CP029077">
    <property type="protein sequence ID" value="QED23130.1"/>
    <property type="molecule type" value="Genomic_DNA"/>
</dbReference>
<keyword evidence="4 11" id="KW-0032">Aminotransferase</keyword>
<dbReference type="GO" id="GO:0004015">
    <property type="term" value="F:adenosylmethionine-8-amino-7-oxononanoate transaminase activity"/>
    <property type="evidence" value="ECO:0007669"/>
    <property type="project" value="UniProtKB-EC"/>
</dbReference>
<comment type="similarity">
    <text evidence="10">Belongs to the class-III pyridoxal-phosphate-dependent aminotransferase family.</text>
</comment>
<dbReference type="InterPro" id="IPR005814">
    <property type="entry name" value="Aminotrans_3"/>
</dbReference>
<dbReference type="PANTHER" id="PTHR42684:SF3">
    <property type="entry name" value="ADENOSYLMETHIONINE-8-AMINO-7-OXONONANOATE AMINOTRANSFERASE"/>
    <property type="match status" value="1"/>
</dbReference>
<name>A0A5B8XD10_9RICK</name>
<organism evidence="11 12">
    <name type="scientific">Candidatus Deianiraea vastatrix</name>
    <dbReference type="NCBI Taxonomy" id="2163644"/>
    <lineage>
        <taxon>Bacteria</taxon>
        <taxon>Pseudomonadati</taxon>
        <taxon>Pseudomonadota</taxon>
        <taxon>Alphaproteobacteria</taxon>
        <taxon>Rickettsiales</taxon>
        <taxon>Candidatus Deianiraeaceae</taxon>
        <taxon>Candidatus Deianiraea</taxon>
    </lineage>
</organism>
<accession>A0A5B8XD10</accession>
<evidence type="ECO:0000256" key="6">
    <source>
        <dbReference type="ARBA" id="ARBA00022691"/>
    </source>
</evidence>
<dbReference type="GO" id="GO:0004141">
    <property type="term" value="F:dethiobiotin synthase activity"/>
    <property type="evidence" value="ECO:0007669"/>
    <property type="project" value="TreeGrafter"/>
</dbReference>
<dbReference type="OrthoDB" id="9801834at2"/>
<reference evidence="11 12" key="1">
    <citation type="journal article" date="2019" name="ISME J.">
        <title>Deianiraea, an extracellular bacterium associated with the ciliate Paramecium, suggests an alternative scenario for the evolution of Rickettsiales.</title>
        <authorList>
            <person name="Castelli M."/>
            <person name="Sabaneyeva E."/>
            <person name="Lanzoni O."/>
            <person name="Lebedeva N."/>
            <person name="Floriano A.M."/>
            <person name="Gaiarsa S."/>
            <person name="Benken K."/>
            <person name="Modeo L."/>
            <person name="Bandi C."/>
            <person name="Potekhin A."/>
            <person name="Sassera D."/>
            <person name="Petroni G."/>
        </authorList>
    </citation>
    <scope>NUCLEOTIDE SEQUENCE [LARGE SCALE GENOMIC DNA]</scope>
    <source>
        <strain evidence="11">CyL4-1</strain>
    </source>
</reference>
<dbReference type="EC" id="2.6.1.62" evidence="3"/>
<dbReference type="InterPro" id="IPR015424">
    <property type="entry name" value="PyrdxlP-dep_Trfase"/>
</dbReference>
<dbReference type="Gene3D" id="3.40.640.10">
    <property type="entry name" value="Type I PLP-dependent aspartate aminotransferase-like (Major domain)"/>
    <property type="match status" value="1"/>
</dbReference>
<keyword evidence="7" id="KW-0093">Biotin biosynthesis</keyword>
<evidence type="ECO:0000256" key="4">
    <source>
        <dbReference type="ARBA" id="ARBA00022576"/>
    </source>
</evidence>
<dbReference type="InterPro" id="IPR005815">
    <property type="entry name" value="BioA"/>
</dbReference>
<comment type="pathway">
    <text evidence="2">Cofactor biosynthesis; biotin biosynthesis; 7,8-diaminononanoate from 8-amino-7-oxononanoate (SAM route): step 1/1.</text>
</comment>
<dbReference type="Gene3D" id="3.90.1150.10">
    <property type="entry name" value="Aspartate Aminotransferase, domain 1"/>
    <property type="match status" value="1"/>
</dbReference>
<sequence>MSKIWYPFSQEAIKSDKIKIVKAKNEMFFDDKGNSYIDLISSWWTSIHGHCNDEICDIIASQSRNLDHVIFSDFTHEMAEKLVMQIDKMTKSIFAKMFFSDNGSTSVEVAVKIAHQYWKNCGINSKNIVISFKNGYHGDTLLAMSAGKMSGYFDNFVDLMPSFEFLDYPSTYIGDENFAQKEENVLNNLMEIIEKNPDKISSLIIEPLVQGAGGMNMCRADFLEKIVKICNENKIIVIFDEVMTGFYRTGEYFAHTNLLKTPDIICLSKGITGGFFPLGMTCVKSWIYDAFYSSEVDKSFLHGHSYTANPIICAAAAKSCEILQRGEIAEKILKISRIYDKILADFPSDICEKPRICGTIFAFDIKCEGGYGSQISRQIKESAIKSGLNIRPLGKTIYFMPPYCIDLSNLQSYIMKILSLIQNII</sequence>
<comment type="catalytic activity">
    <reaction evidence="9">
        <text>(8S)-8-amino-7-oxononanoate + S-adenosyl-L-methionine = S-adenosyl-4-methylsulfanyl-2-oxobutanoate + (7R,8S)-7,8-diammoniononanoate</text>
        <dbReference type="Rhea" id="RHEA:16861"/>
        <dbReference type="ChEBI" id="CHEBI:16490"/>
        <dbReference type="ChEBI" id="CHEBI:59789"/>
        <dbReference type="ChEBI" id="CHEBI:149468"/>
        <dbReference type="ChEBI" id="CHEBI:149469"/>
        <dbReference type="EC" id="2.6.1.62"/>
    </reaction>
</comment>
<dbReference type="SUPFAM" id="SSF53383">
    <property type="entry name" value="PLP-dependent transferases"/>
    <property type="match status" value="1"/>
</dbReference>
<evidence type="ECO:0000256" key="1">
    <source>
        <dbReference type="ARBA" id="ARBA00001933"/>
    </source>
</evidence>
<dbReference type="GO" id="GO:0030170">
    <property type="term" value="F:pyridoxal phosphate binding"/>
    <property type="evidence" value="ECO:0007669"/>
    <property type="project" value="InterPro"/>
</dbReference>
<dbReference type="GO" id="GO:0009102">
    <property type="term" value="P:biotin biosynthetic process"/>
    <property type="evidence" value="ECO:0007669"/>
    <property type="project" value="UniProtKB-UniPathway"/>
</dbReference>
<evidence type="ECO:0000256" key="10">
    <source>
        <dbReference type="RuleBase" id="RU003560"/>
    </source>
</evidence>
<evidence type="ECO:0000313" key="12">
    <source>
        <dbReference type="Proteomes" id="UP000321934"/>
    </source>
</evidence>
<evidence type="ECO:0000256" key="5">
    <source>
        <dbReference type="ARBA" id="ARBA00022679"/>
    </source>
</evidence>
<dbReference type="InterPro" id="IPR015421">
    <property type="entry name" value="PyrdxlP-dep_Trfase_major"/>
</dbReference>
<dbReference type="RefSeq" id="WP_146820422.1">
    <property type="nucleotide sequence ID" value="NZ_CP029077.1"/>
</dbReference>
<evidence type="ECO:0000256" key="7">
    <source>
        <dbReference type="ARBA" id="ARBA00022756"/>
    </source>
</evidence>
<protein>
    <recommendedName>
        <fullName evidence="3">adenosylmethionine--8-amino-7-oxononanoate transaminase</fullName>
        <ecNumber evidence="3">2.6.1.62</ecNumber>
    </recommendedName>
</protein>
<comment type="cofactor">
    <cofactor evidence="1">
        <name>pyridoxal 5'-phosphate</name>
        <dbReference type="ChEBI" id="CHEBI:597326"/>
    </cofactor>
</comment>
<dbReference type="Proteomes" id="UP000321934">
    <property type="component" value="Chromosome"/>
</dbReference>
<evidence type="ECO:0000256" key="2">
    <source>
        <dbReference type="ARBA" id="ARBA00005063"/>
    </source>
</evidence>
<dbReference type="PANTHER" id="PTHR42684">
    <property type="entry name" value="ADENOSYLMETHIONINE-8-AMINO-7-OXONONANOATE AMINOTRANSFERASE"/>
    <property type="match status" value="1"/>
</dbReference>
<dbReference type="InterPro" id="IPR015422">
    <property type="entry name" value="PyrdxlP-dep_Trfase_small"/>
</dbReference>
<proteinExistence type="inferred from homology"/>
<dbReference type="Pfam" id="PF00202">
    <property type="entry name" value="Aminotran_3"/>
    <property type="match status" value="1"/>
</dbReference>
<evidence type="ECO:0000256" key="8">
    <source>
        <dbReference type="ARBA" id="ARBA00022898"/>
    </source>
</evidence>
<dbReference type="AlphaFoldDB" id="A0A5B8XD10"/>
<dbReference type="UniPathway" id="UPA00078"/>
<keyword evidence="5 11" id="KW-0808">Transferase</keyword>
<evidence type="ECO:0000313" key="11">
    <source>
        <dbReference type="EMBL" id="QED23130.1"/>
    </source>
</evidence>
<evidence type="ECO:0000256" key="3">
    <source>
        <dbReference type="ARBA" id="ARBA00013009"/>
    </source>
</evidence>
<keyword evidence="12" id="KW-1185">Reference proteome</keyword>
<dbReference type="CDD" id="cd00610">
    <property type="entry name" value="OAT_like"/>
    <property type="match status" value="1"/>
</dbReference>